<dbReference type="SUPFAM" id="SSF52540">
    <property type="entry name" value="P-loop containing nucleoside triphosphate hydrolases"/>
    <property type="match status" value="1"/>
</dbReference>
<proteinExistence type="predicted"/>
<keyword evidence="1" id="KW-0547">Nucleotide-binding</keyword>
<evidence type="ECO:0000313" key="5">
    <source>
        <dbReference type="Proteomes" id="UP000816034"/>
    </source>
</evidence>
<evidence type="ECO:0000256" key="2">
    <source>
        <dbReference type="ARBA" id="ARBA00023134"/>
    </source>
</evidence>
<dbReference type="PRINTS" id="PR00449">
    <property type="entry name" value="RASTRNSFRMNG"/>
</dbReference>
<dbReference type="GO" id="GO:0005525">
    <property type="term" value="F:GTP binding"/>
    <property type="evidence" value="ECO:0007669"/>
    <property type="project" value="UniProtKB-KW"/>
</dbReference>
<accession>A0AA88KJW7</accession>
<comment type="caution">
    <text evidence="4">The sequence shown here is derived from an EMBL/GenBank/DDBJ whole genome shotgun (WGS) entry which is preliminary data.</text>
</comment>
<dbReference type="SMART" id="SM00175">
    <property type="entry name" value="RAB"/>
    <property type="match status" value="1"/>
</dbReference>
<sequence>MGNEITKLQQQQKRLRQQKSANQFIYETSEVDQDFVLVDPLFVKIEEPSSSRKNSVKSTTSTNSLLGTLSTTASTNNNGRSGSIIGAKPKISALEQKQHYQELFSRNRHDCLLCQLDGDVLFHIISFIFTPAASGGDHCRGFIKEQQRVVHKTQKEKNHEETSVEKCDDDVSTIDSEEEDDDREYSILRQAFDLHLVCQYLYITLWENIHNSEILWKYIFEIIVPHDHPFYTFTTSPPQISEYLDKNSKVLRACKYAEKMHKSFKEKCRLFTNYNWMTINRCCKLIGESSNSSFCFMANDGELLEASLMKVVILGPRSCGKTSLQTRYFNPSFFEEGFGQNKHNTCSPTASFDFSSHLIRVLYNRTDLRKSQCNKCTYGMQVWDCAALKEETDEICSSVFKDMDALMLCYAIDDYTGFKEVKDLYLPMAINYLHGKSFENIPKILTGLKCDKESERQVSKQEAVEFAQMNDMPFVEASAKDCINHRLPFQYLLYCGREDETNIHFSDELLELKKREANEIFMLNFFLNQDHTPHLKGNEL</sequence>
<dbReference type="PANTHER" id="PTHR47977">
    <property type="entry name" value="RAS-RELATED PROTEIN RAB"/>
    <property type="match status" value="1"/>
</dbReference>
<dbReference type="Gene3D" id="3.40.50.300">
    <property type="entry name" value="P-loop containing nucleotide triphosphate hydrolases"/>
    <property type="match status" value="1"/>
</dbReference>
<dbReference type="CDD" id="cd00154">
    <property type="entry name" value="Rab"/>
    <property type="match status" value="1"/>
</dbReference>
<evidence type="ECO:0000313" key="4">
    <source>
        <dbReference type="EMBL" id="KAG2381995.1"/>
    </source>
</evidence>
<dbReference type="PROSITE" id="PS51419">
    <property type="entry name" value="RAB"/>
    <property type="match status" value="1"/>
</dbReference>
<keyword evidence="2" id="KW-0342">GTP-binding</keyword>
<dbReference type="RefSeq" id="XP_044547674.1">
    <property type="nucleotide sequence ID" value="XM_044695575.1"/>
</dbReference>
<organism evidence="4 5">
    <name type="scientific">Naegleria lovaniensis</name>
    <name type="common">Amoeba</name>
    <dbReference type="NCBI Taxonomy" id="51637"/>
    <lineage>
        <taxon>Eukaryota</taxon>
        <taxon>Discoba</taxon>
        <taxon>Heterolobosea</taxon>
        <taxon>Tetramitia</taxon>
        <taxon>Eutetramitia</taxon>
        <taxon>Vahlkampfiidae</taxon>
        <taxon>Naegleria</taxon>
    </lineage>
</organism>
<dbReference type="AlphaFoldDB" id="A0AA88KJW7"/>
<feature type="compositionally biased region" description="Low complexity" evidence="3">
    <location>
        <begin position="51"/>
        <end position="78"/>
    </location>
</feature>
<dbReference type="InterPro" id="IPR001806">
    <property type="entry name" value="Small_GTPase"/>
</dbReference>
<feature type="region of interest" description="Disordered" evidence="3">
    <location>
        <begin position="49"/>
        <end position="84"/>
    </location>
</feature>
<protein>
    <submittedName>
        <fullName evidence="4">Uncharacterized protein</fullName>
    </submittedName>
</protein>
<dbReference type="InterPro" id="IPR027417">
    <property type="entry name" value="P-loop_NTPase"/>
</dbReference>
<dbReference type="EMBL" id="PYSW02000025">
    <property type="protein sequence ID" value="KAG2381995.1"/>
    <property type="molecule type" value="Genomic_DNA"/>
</dbReference>
<keyword evidence="5" id="KW-1185">Reference proteome</keyword>
<evidence type="ECO:0000256" key="3">
    <source>
        <dbReference type="SAM" id="MobiDB-lite"/>
    </source>
</evidence>
<dbReference type="PROSITE" id="PS51421">
    <property type="entry name" value="RAS"/>
    <property type="match status" value="1"/>
</dbReference>
<dbReference type="Proteomes" id="UP000816034">
    <property type="component" value="Unassembled WGS sequence"/>
</dbReference>
<gene>
    <name evidence="4" type="ORF">C9374_005787</name>
</gene>
<dbReference type="InterPro" id="IPR050227">
    <property type="entry name" value="Rab"/>
</dbReference>
<dbReference type="SMART" id="SM00173">
    <property type="entry name" value="RAS"/>
    <property type="match status" value="1"/>
</dbReference>
<dbReference type="GeneID" id="68098242"/>
<reference evidence="4 5" key="1">
    <citation type="journal article" date="2018" name="BMC Genomics">
        <title>The genome of Naegleria lovaniensis, the basis for a comparative approach to unravel pathogenicity factors of the human pathogenic amoeba N. fowleri.</title>
        <authorList>
            <person name="Liechti N."/>
            <person name="Schurch N."/>
            <person name="Bruggmann R."/>
            <person name="Wittwer M."/>
        </authorList>
    </citation>
    <scope>NUCLEOTIDE SEQUENCE [LARGE SCALE GENOMIC DNA]</scope>
    <source>
        <strain evidence="4 5">ATCC 30569</strain>
    </source>
</reference>
<dbReference type="Pfam" id="PF00071">
    <property type="entry name" value="Ras"/>
    <property type="match status" value="1"/>
</dbReference>
<dbReference type="GO" id="GO:0003924">
    <property type="term" value="F:GTPase activity"/>
    <property type="evidence" value="ECO:0007669"/>
    <property type="project" value="InterPro"/>
</dbReference>
<name>A0AA88KJW7_NAELO</name>
<evidence type="ECO:0000256" key="1">
    <source>
        <dbReference type="ARBA" id="ARBA00022741"/>
    </source>
</evidence>